<sequence>MQNIYLLSAMTGTNIMESVLILEHLIIPLLVMTSTWPSQSFKILKLINPHLVMYMLPSVKVQLLQLARLT</sequence>
<dbReference type="EMBL" id="MCBR01000251">
    <property type="protein sequence ID" value="RKF83479.1"/>
    <property type="molecule type" value="Genomic_DNA"/>
</dbReference>
<comment type="caution">
    <text evidence="1">The sequence shown here is derived from an EMBL/GenBank/DDBJ whole genome shotgun (WGS) entry which is preliminary data.</text>
</comment>
<dbReference type="Proteomes" id="UP000285405">
    <property type="component" value="Unassembled WGS sequence"/>
</dbReference>
<accession>A0A420J9L1</accession>
<evidence type="ECO:0000313" key="2">
    <source>
        <dbReference type="Proteomes" id="UP000285405"/>
    </source>
</evidence>
<proteinExistence type="predicted"/>
<dbReference type="AlphaFoldDB" id="A0A420J9L1"/>
<organism evidence="1 2">
    <name type="scientific">Golovinomyces cichoracearum</name>
    <dbReference type="NCBI Taxonomy" id="62708"/>
    <lineage>
        <taxon>Eukaryota</taxon>
        <taxon>Fungi</taxon>
        <taxon>Dikarya</taxon>
        <taxon>Ascomycota</taxon>
        <taxon>Pezizomycotina</taxon>
        <taxon>Leotiomycetes</taxon>
        <taxon>Erysiphales</taxon>
        <taxon>Erysiphaceae</taxon>
        <taxon>Golovinomyces</taxon>
    </lineage>
</organism>
<name>A0A420J9L1_9PEZI</name>
<reference evidence="1 2" key="1">
    <citation type="journal article" date="2018" name="BMC Genomics">
        <title>Comparative genome analyses reveal sequence features reflecting distinct modes of host-adaptation between dicot and monocot powdery mildew.</title>
        <authorList>
            <person name="Wu Y."/>
            <person name="Ma X."/>
            <person name="Pan Z."/>
            <person name="Kale S.D."/>
            <person name="Song Y."/>
            <person name="King H."/>
            <person name="Zhang Q."/>
            <person name="Presley C."/>
            <person name="Deng X."/>
            <person name="Wei C.I."/>
            <person name="Xiao S."/>
        </authorList>
    </citation>
    <scope>NUCLEOTIDE SEQUENCE [LARGE SCALE GENOMIC DNA]</scope>
    <source>
        <strain evidence="1">UCSC1</strain>
    </source>
</reference>
<evidence type="ECO:0000313" key="1">
    <source>
        <dbReference type="EMBL" id="RKF83479.1"/>
    </source>
</evidence>
<protein>
    <submittedName>
        <fullName evidence="1">Uncharacterized protein</fullName>
    </submittedName>
</protein>
<gene>
    <name evidence="1" type="ORF">GcC1_002029</name>
</gene>